<gene>
    <name evidence="2" type="ORF">ARMSODRAFT_998799</name>
</gene>
<keyword evidence="3" id="KW-1185">Reference proteome</keyword>
<name>A0A2H3C6Z9_9AGAR</name>
<organism evidence="2 3">
    <name type="scientific">Armillaria solidipes</name>
    <dbReference type="NCBI Taxonomy" id="1076256"/>
    <lineage>
        <taxon>Eukaryota</taxon>
        <taxon>Fungi</taxon>
        <taxon>Dikarya</taxon>
        <taxon>Basidiomycota</taxon>
        <taxon>Agaricomycotina</taxon>
        <taxon>Agaricomycetes</taxon>
        <taxon>Agaricomycetidae</taxon>
        <taxon>Agaricales</taxon>
        <taxon>Marasmiineae</taxon>
        <taxon>Physalacriaceae</taxon>
        <taxon>Armillaria</taxon>
    </lineage>
</organism>
<sequence>MNSPPEPSSPTLSTPSTVSPSPEDVNFSPNAQSSTTSNLLNMVTSTLSPGSSKRRLPGSGSFGSGSSRDTKSRRREGAQRLMVGGSAAWDSKEPSKKEDMTDVQTVEMLRKEIGDPFDTAFPK</sequence>
<protein>
    <submittedName>
        <fullName evidence="2">Uncharacterized protein</fullName>
    </submittedName>
</protein>
<feature type="compositionally biased region" description="Low complexity" evidence="1">
    <location>
        <begin position="9"/>
        <end position="22"/>
    </location>
</feature>
<evidence type="ECO:0000256" key="1">
    <source>
        <dbReference type="SAM" id="MobiDB-lite"/>
    </source>
</evidence>
<feature type="region of interest" description="Disordered" evidence="1">
    <location>
        <begin position="1"/>
        <end position="102"/>
    </location>
</feature>
<dbReference type="EMBL" id="KZ293415">
    <property type="protein sequence ID" value="PBK78851.1"/>
    <property type="molecule type" value="Genomic_DNA"/>
</dbReference>
<dbReference type="AlphaFoldDB" id="A0A2H3C6Z9"/>
<evidence type="ECO:0000313" key="2">
    <source>
        <dbReference type="EMBL" id="PBK78851.1"/>
    </source>
</evidence>
<proteinExistence type="predicted"/>
<feature type="compositionally biased region" description="Basic and acidic residues" evidence="1">
    <location>
        <begin position="90"/>
        <end position="100"/>
    </location>
</feature>
<reference evidence="3" key="1">
    <citation type="journal article" date="2017" name="Nat. Ecol. Evol.">
        <title>Genome expansion and lineage-specific genetic innovations in the forest pathogenic fungi Armillaria.</title>
        <authorList>
            <person name="Sipos G."/>
            <person name="Prasanna A.N."/>
            <person name="Walter M.C."/>
            <person name="O'Connor E."/>
            <person name="Balint B."/>
            <person name="Krizsan K."/>
            <person name="Kiss B."/>
            <person name="Hess J."/>
            <person name="Varga T."/>
            <person name="Slot J."/>
            <person name="Riley R."/>
            <person name="Boka B."/>
            <person name="Rigling D."/>
            <person name="Barry K."/>
            <person name="Lee J."/>
            <person name="Mihaltcheva S."/>
            <person name="LaButti K."/>
            <person name="Lipzen A."/>
            <person name="Waldron R."/>
            <person name="Moloney N.M."/>
            <person name="Sperisen C."/>
            <person name="Kredics L."/>
            <person name="Vagvoelgyi C."/>
            <person name="Patrignani A."/>
            <person name="Fitzpatrick D."/>
            <person name="Nagy I."/>
            <person name="Doyle S."/>
            <person name="Anderson J.B."/>
            <person name="Grigoriev I.V."/>
            <person name="Gueldener U."/>
            <person name="Muensterkoetter M."/>
            <person name="Nagy L.G."/>
        </authorList>
    </citation>
    <scope>NUCLEOTIDE SEQUENCE [LARGE SCALE GENOMIC DNA]</scope>
    <source>
        <strain evidence="3">28-4</strain>
    </source>
</reference>
<evidence type="ECO:0000313" key="3">
    <source>
        <dbReference type="Proteomes" id="UP000218334"/>
    </source>
</evidence>
<accession>A0A2H3C6Z9</accession>
<feature type="compositionally biased region" description="Polar residues" evidence="1">
    <location>
        <begin position="27"/>
        <end position="51"/>
    </location>
</feature>
<dbReference type="Proteomes" id="UP000218334">
    <property type="component" value="Unassembled WGS sequence"/>
</dbReference>